<dbReference type="GO" id="GO:0046930">
    <property type="term" value="C:pore complex"/>
    <property type="evidence" value="ECO:0007669"/>
    <property type="project" value="UniProtKB-ARBA"/>
</dbReference>
<name>A0AAJ7TRR9_PETMA</name>
<evidence type="ECO:0000313" key="16">
    <source>
        <dbReference type="Proteomes" id="UP001318040"/>
    </source>
</evidence>
<evidence type="ECO:0000256" key="13">
    <source>
        <dbReference type="ARBA" id="ARBA00040369"/>
    </source>
</evidence>
<keyword evidence="12" id="KW-0325">Glycoprotein</keyword>
<dbReference type="GO" id="GO:0005912">
    <property type="term" value="C:adherens junction"/>
    <property type="evidence" value="ECO:0007669"/>
    <property type="project" value="UniProtKB-SubCell"/>
</dbReference>
<evidence type="ECO:0000256" key="2">
    <source>
        <dbReference type="ARBA" id="ARBA00004536"/>
    </source>
</evidence>
<keyword evidence="9 15" id="KW-1133">Transmembrane helix</keyword>
<dbReference type="GO" id="GO:0072659">
    <property type="term" value="P:protein localization to plasma membrane"/>
    <property type="evidence" value="ECO:0007669"/>
    <property type="project" value="UniProtKB-ARBA"/>
</dbReference>
<evidence type="ECO:0000256" key="8">
    <source>
        <dbReference type="ARBA" id="ARBA00022949"/>
    </source>
</evidence>
<evidence type="ECO:0000256" key="10">
    <source>
        <dbReference type="ARBA" id="ARBA00023136"/>
    </source>
</evidence>
<comment type="similarity">
    <text evidence="4">Belongs to the tetraspanin (TM4SF) family.</text>
</comment>
<dbReference type="Pfam" id="PF00335">
    <property type="entry name" value="Tetraspanin"/>
    <property type="match status" value="1"/>
</dbReference>
<dbReference type="GO" id="GO:0051604">
    <property type="term" value="P:protein maturation"/>
    <property type="evidence" value="ECO:0007669"/>
    <property type="project" value="UniProtKB-ARBA"/>
</dbReference>
<sequence length="397" mass="42531">MRLPWRSFFLPPSSLDTEERQPLLSPTAQVSAPPREAKGRPEGSAEDVTEVGEVEEDRPAGEVAPASLAARWVTARVRLRAWLALGRSKAQEHRHHRRHQQQQGRSQRRHSLPQHRYHRHHQRHHRRGGPRVNLCAKYSLFCSQFLVAALSCLTLAVSLWGLADKERFSSSSGGADGGAALLPADPLLIPLLAGAGSAALAALGCAGSLRERPPLLRAFAAGLGALVCAEAVGALAAYGAREWVGEALARGVARGVERYRDDPDVRFIVDELQRGLRCCGAASYRDWERNVYFNCSSPGVQACGVPASCCLPQIDGEAALPDPVVNSQCGYGALRVSEAEALARVHAAGCAARFSAWFHTNAGGLGAAAIALLSAQVAALGLATKMLSDIEMVKARW</sequence>
<proteinExistence type="inferred from homology"/>
<dbReference type="RefSeq" id="XP_032822850.1">
    <property type="nucleotide sequence ID" value="XM_032966959.1"/>
</dbReference>
<feature type="transmembrane region" description="Helical" evidence="15">
    <location>
        <begin position="140"/>
        <end position="163"/>
    </location>
</feature>
<evidence type="ECO:0000256" key="1">
    <source>
        <dbReference type="ARBA" id="ARBA00004496"/>
    </source>
</evidence>
<keyword evidence="8" id="KW-0965">Cell junction</keyword>
<evidence type="ECO:0000256" key="4">
    <source>
        <dbReference type="ARBA" id="ARBA00006840"/>
    </source>
</evidence>
<dbReference type="GO" id="GO:0046931">
    <property type="term" value="P:pore complex assembly"/>
    <property type="evidence" value="ECO:0007669"/>
    <property type="project" value="UniProtKB-ARBA"/>
</dbReference>
<feature type="compositionally biased region" description="Acidic residues" evidence="14">
    <location>
        <begin position="44"/>
        <end position="56"/>
    </location>
</feature>
<evidence type="ECO:0000256" key="6">
    <source>
        <dbReference type="ARBA" id="ARBA00022490"/>
    </source>
</evidence>
<dbReference type="GO" id="GO:0005737">
    <property type="term" value="C:cytoplasm"/>
    <property type="evidence" value="ECO:0007669"/>
    <property type="project" value="UniProtKB-SubCell"/>
</dbReference>
<dbReference type="Gene3D" id="1.10.1450.10">
    <property type="entry name" value="Tetraspanin"/>
    <property type="match status" value="1"/>
</dbReference>
<dbReference type="RefSeq" id="XP_032822851.1">
    <property type="nucleotide sequence ID" value="XM_032966960.1"/>
</dbReference>
<evidence type="ECO:0000313" key="17">
    <source>
        <dbReference type="RefSeq" id="XP_032822850.1"/>
    </source>
</evidence>
<reference evidence="17 18" key="1">
    <citation type="submission" date="2025-04" db="UniProtKB">
        <authorList>
            <consortium name="RefSeq"/>
        </authorList>
    </citation>
    <scope>IDENTIFICATION</scope>
    <source>
        <tissue evidence="17 18">Sperm</tissue>
    </source>
</reference>
<keyword evidence="6" id="KW-0963">Cytoplasm</keyword>
<dbReference type="InterPro" id="IPR018499">
    <property type="entry name" value="Tetraspanin/Peripherin"/>
</dbReference>
<keyword evidence="10 15" id="KW-0472">Membrane</keyword>
<evidence type="ECO:0000313" key="18">
    <source>
        <dbReference type="RefSeq" id="XP_032822851.1"/>
    </source>
</evidence>
<comment type="subcellular location">
    <subcellularLocation>
        <location evidence="2">Cell junction</location>
        <location evidence="2">Adherens junction</location>
    </subcellularLocation>
    <subcellularLocation>
        <location evidence="3">Cell membrane</location>
        <topology evidence="3">Multi-pass membrane protein</topology>
    </subcellularLocation>
    <subcellularLocation>
        <location evidence="1">Cytoplasm</location>
    </subcellularLocation>
</comment>
<organism evidence="16 19">
    <name type="scientific">Petromyzon marinus</name>
    <name type="common">Sea lamprey</name>
    <dbReference type="NCBI Taxonomy" id="7757"/>
    <lineage>
        <taxon>Eukaryota</taxon>
        <taxon>Metazoa</taxon>
        <taxon>Chordata</taxon>
        <taxon>Craniata</taxon>
        <taxon>Vertebrata</taxon>
        <taxon>Cyclostomata</taxon>
        <taxon>Hyperoartia</taxon>
        <taxon>Petromyzontiformes</taxon>
        <taxon>Petromyzontidae</taxon>
        <taxon>Petromyzon</taxon>
    </lineage>
</organism>
<evidence type="ECO:0000256" key="11">
    <source>
        <dbReference type="ARBA" id="ARBA00023157"/>
    </source>
</evidence>
<gene>
    <name evidence="17 18 19" type="primary">LOC116949543</name>
</gene>
<feature type="region of interest" description="Disordered" evidence="14">
    <location>
        <begin position="88"/>
        <end position="128"/>
    </location>
</feature>
<evidence type="ECO:0000256" key="15">
    <source>
        <dbReference type="SAM" id="Phobius"/>
    </source>
</evidence>
<dbReference type="PRINTS" id="PR00259">
    <property type="entry name" value="TMFOUR"/>
</dbReference>
<feature type="transmembrane region" description="Helical" evidence="15">
    <location>
        <begin position="218"/>
        <end position="240"/>
    </location>
</feature>
<evidence type="ECO:0000256" key="9">
    <source>
        <dbReference type="ARBA" id="ARBA00022989"/>
    </source>
</evidence>
<dbReference type="KEGG" id="pmrn:116949543"/>
<dbReference type="AlphaFoldDB" id="A0AAJ7TRR9"/>
<dbReference type="PANTHER" id="PTHR19282:SF550">
    <property type="entry name" value="TETRASPANIN-10"/>
    <property type="match status" value="1"/>
</dbReference>
<dbReference type="InterPro" id="IPR008952">
    <property type="entry name" value="Tetraspanin_EC2_sf"/>
</dbReference>
<keyword evidence="16" id="KW-1185">Reference proteome</keyword>
<dbReference type="GO" id="GO:0005886">
    <property type="term" value="C:plasma membrane"/>
    <property type="evidence" value="ECO:0007669"/>
    <property type="project" value="UniProtKB-SubCell"/>
</dbReference>
<feature type="region of interest" description="Disordered" evidence="14">
    <location>
        <begin position="11"/>
        <end position="60"/>
    </location>
</feature>
<evidence type="ECO:0000256" key="5">
    <source>
        <dbReference type="ARBA" id="ARBA00022475"/>
    </source>
</evidence>
<dbReference type="RefSeq" id="XP_032822852.1">
    <property type="nucleotide sequence ID" value="XM_032966961.1"/>
</dbReference>
<dbReference type="PANTHER" id="PTHR19282">
    <property type="entry name" value="TETRASPANIN"/>
    <property type="match status" value="1"/>
</dbReference>
<keyword evidence="11" id="KW-1015">Disulfide bond</keyword>
<dbReference type="SUPFAM" id="SSF48652">
    <property type="entry name" value="Tetraspanin"/>
    <property type="match status" value="1"/>
</dbReference>
<feature type="compositionally biased region" description="Basic residues" evidence="14">
    <location>
        <begin position="92"/>
        <end position="128"/>
    </location>
</feature>
<feature type="transmembrane region" description="Helical" evidence="15">
    <location>
        <begin position="187"/>
        <end position="206"/>
    </location>
</feature>
<dbReference type="GO" id="GO:0019899">
    <property type="term" value="F:enzyme binding"/>
    <property type="evidence" value="ECO:0007669"/>
    <property type="project" value="UniProtKB-ARBA"/>
</dbReference>
<keyword evidence="5" id="KW-1003">Cell membrane</keyword>
<evidence type="ECO:0000256" key="3">
    <source>
        <dbReference type="ARBA" id="ARBA00004651"/>
    </source>
</evidence>
<evidence type="ECO:0000256" key="12">
    <source>
        <dbReference type="ARBA" id="ARBA00023180"/>
    </source>
</evidence>
<dbReference type="FunFam" id="1.10.1450.10:FF:000007">
    <property type="entry name" value="Tetraspanin"/>
    <property type="match status" value="1"/>
</dbReference>
<accession>A0AAJ7TRR9</accession>
<keyword evidence="7 15" id="KW-0812">Transmembrane</keyword>
<feature type="transmembrane region" description="Helical" evidence="15">
    <location>
        <begin position="365"/>
        <end position="387"/>
    </location>
</feature>
<dbReference type="Proteomes" id="UP001318040">
    <property type="component" value="Chromosome 37"/>
</dbReference>
<evidence type="ECO:0000256" key="7">
    <source>
        <dbReference type="ARBA" id="ARBA00022692"/>
    </source>
</evidence>
<evidence type="ECO:0000313" key="19">
    <source>
        <dbReference type="RefSeq" id="XP_032822852.1"/>
    </source>
</evidence>
<protein>
    <recommendedName>
        <fullName evidence="13">Tetraspanin-33</fullName>
    </recommendedName>
</protein>
<evidence type="ECO:0000256" key="14">
    <source>
        <dbReference type="SAM" id="MobiDB-lite"/>
    </source>
</evidence>